<dbReference type="InterPro" id="IPR050302">
    <property type="entry name" value="Rab_GAP_TBC_domain"/>
</dbReference>
<dbReference type="SMART" id="SM00164">
    <property type="entry name" value="TBC"/>
    <property type="match status" value="1"/>
</dbReference>
<name>A0A077RCE0_9BASI</name>
<feature type="compositionally biased region" description="Low complexity" evidence="2">
    <location>
        <begin position="779"/>
        <end position="800"/>
    </location>
</feature>
<protein>
    <submittedName>
        <fullName evidence="4">Probable MDR1-Mac1p interacting protein</fullName>
    </submittedName>
</protein>
<dbReference type="InterPro" id="IPR011992">
    <property type="entry name" value="EF-hand-dom_pair"/>
</dbReference>
<evidence type="ECO:0000313" key="4">
    <source>
        <dbReference type="EMBL" id="CDI57007.1"/>
    </source>
</evidence>
<dbReference type="Pfam" id="PF00566">
    <property type="entry name" value="RabGAP-TBC"/>
    <property type="match status" value="1"/>
</dbReference>
<dbReference type="InterPro" id="IPR004182">
    <property type="entry name" value="GRAM"/>
</dbReference>
<evidence type="ECO:0000256" key="1">
    <source>
        <dbReference type="ARBA" id="ARBA00022468"/>
    </source>
</evidence>
<proteinExistence type="predicted"/>
<reference evidence="4" key="1">
    <citation type="journal article" date="2014" name="Genome Biol. Evol.">
        <title>Gene Loss Rather Than Gene Gain Is Associated with a Host Jump from Monocots to Dicots in the Smut Fungus Melanopsichium pennsylvanicum.</title>
        <authorList>
            <person name="Sharma R."/>
            <person name="Mishra B."/>
            <person name="Runge F."/>
            <person name="Thines M."/>
        </authorList>
    </citation>
    <scope>NUCLEOTIDE SEQUENCE</scope>
    <source>
        <strain evidence="4">4</strain>
    </source>
</reference>
<dbReference type="PANTHER" id="PTHR47219">
    <property type="entry name" value="RAB GTPASE-ACTIVATING PROTEIN 1-LIKE"/>
    <property type="match status" value="1"/>
</dbReference>
<dbReference type="PROSITE" id="PS50086">
    <property type="entry name" value="TBC_RABGAP"/>
    <property type="match status" value="1"/>
</dbReference>
<dbReference type="SUPFAM" id="SSF47473">
    <property type="entry name" value="EF-hand"/>
    <property type="match status" value="1"/>
</dbReference>
<sequence length="800" mass="89859">MSTIAHSLRDYRSPTRSQLFALAFSLPAGESPIADAEITSSVLSLSAATKDGLQEDQVYAGRLTLTQSFLCFASQGDRGRSCRMNLPLWCVRRVERLNTTGTVFALSIVVWHGMKVILQLNALRPTCEHFCAVLRDQLRAQLGNMKLLKPFLAGCFSEFLISDDLSDPKGKHAVTDASLTPASEADDSSKLASADASAAASGATELDAPADKEPPKYQAGLGATFGFPGDVRKLREKSKLKLWRDYFLAHGRNLTLLRYPQFLRLVQVGLPNRLRGEIWELTSGSIYNRFAHAGEYHAILKRYQGMTSTSTEEIEKDLNRSLPEYLAYQTPEGIETLRRVLVAYSWKNPELGYCQAMNIVVAAILIYMSEEQCFWLLDTLCERLLPGYYTQSMSGTLLDQKVFENLVQRTLPMIHEHFVKTDIQLSVASLPWFLSLYINSMPMIFAFRVVDCFMAMGPKVLFQVGLAILKINGEELLQVTDDGAFINLIKSYFRSLGDSAHPNSTNPRHRQITNFQELLVVAFREFGIITDETIASERRRFRQEIVQEIELFAKRSAIRNLKNHGRFSKDQIGLIYDQVVESIYRARHAPGAVTDAKANPNAGIVANDPKEVMEKALAREMNKDNEGEEALNDYKEMRIDLKTFRLFLGEVATWARDEYVVSNGFQERVERRVPEHETVARLFRYWDKEKRGTLSLQDIVTGLDAIMFNHEDVMANIQWFFELHSGGRPSLTKDEVLRLSESLLFFFRNETNDGYLGAVSQLIAQAFEQGGEGSYENKASASASASASAPPLAIASEAST</sequence>
<dbReference type="Gene3D" id="1.10.472.80">
    <property type="entry name" value="Ypt/Rab-GAP domain of gyp1p, domain 3"/>
    <property type="match status" value="1"/>
</dbReference>
<accession>A0A077RCE0</accession>
<dbReference type="GO" id="GO:0031267">
    <property type="term" value="F:small GTPase binding"/>
    <property type="evidence" value="ECO:0007669"/>
    <property type="project" value="TreeGrafter"/>
</dbReference>
<dbReference type="Gene3D" id="1.10.238.10">
    <property type="entry name" value="EF-hand"/>
    <property type="match status" value="1"/>
</dbReference>
<dbReference type="InterPro" id="IPR000195">
    <property type="entry name" value="Rab-GAP-TBC_dom"/>
</dbReference>
<keyword evidence="1" id="KW-0343">GTPase activation</keyword>
<organism evidence="4">
    <name type="scientific">Melanopsichium pennsylvanicum 4</name>
    <dbReference type="NCBI Taxonomy" id="1398559"/>
    <lineage>
        <taxon>Eukaryota</taxon>
        <taxon>Fungi</taxon>
        <taxon>Dikarya</taxon>
        <taxon>Basidiomycota</taxon>
        <taxon>Ustilaginomycotina</taxon>
        <taxon>Ustilaginomycetes</taxon>
        <taxon>Ustilaginales</taxon>
        <taxon>Ustilaginaceae</taxon>
        <taxon>Melanopsichium</taxon>
    </lineage>
</organism>
<dbReference type="GO" id="GO:0005096">
    <property type="term" value="F:GTPase activator activity"/>
    <property type="evidence" value="ECO:0007669"/>
    <property type="project" value="UniProtKB-KW"/>
</dbReference>
<feature type="region of interest" description="Disordered" evidence="2">
    <location>
        <begin position="774"/>
        <end position="800"/>
    </location>
</feature>
<dbReference type="PANTHER" id="PTHR47219:SF20">
    <property type="entry name" value="TBC1 DOMAIN FAMILY MEMBER 2B"/>
    <property type="match status" value="1"/>
</dbReference>
<dbReference type="FunFam" id="1.10.472.80:FF:000051">
    <property type="entry name" value="Probable MDR1-Mac1p interacting protein"/>
    <property type="match status" value="1"/>
</dbReference>
<evidence type="ECO:0000259" key="3">
    <source>
        <dbReference type="PROSITE" id="PS50086"/>
    </source>
</evidence>
<dbReference type="FunFam" id="1.10.8.270:FF:000015">
    <property type="entry name" value="GTPase activating protein (Gyp2)"/>
    <property type="match status" value="1"/>
</dbReference>
<dbReference type="Pfam" id="PF02893">
    <property type="entry name" value="GRAM"/>
    <property type="match status" value="1"/>
</dbReference>
<feature type="domain" description="Rab-GAP TBC" evidence="3">
    <location>
        <begin position="269"/>
        <end position="457"/>
    </location>
</feature>
<evidence type="ECO:0000256" key="2">
    <source>
        <dbReference type="SAM" id="MobiDB-lite"/>
    </source>
</evidence>
<dbReference type="Gene3D" id="1.10.8.270">
    <property type="entry name" value="putative rabgap domain of human tbc1 domain family member 14 like domains"/>
    <property type="match status" value="1"/>
</dbReference>
<dbReference type="AlphaFoldDB" id="A0A077RCE0"/>
<dbReference type="SUPFAM" id="SSF47923">
    <property type="entry name" value="Ypt/Rab-GAP domain of gyp1p"/>
    <property type="match status" value="2"/>
</dbReference>
<dbReference type="InterPro" id="IPR035969">
    <property type="entry name" value="Rab-GAP_TBC_sf"/>
</dbReference>
<dbReference type="EMBL" id="HG529716">
    <property type="protein sequence ID" value="CDI57007.1"/>
    <property type="molecule type" value="Genomic_DNA"/>
</dbReference>